<evidence type="ECO:0000313" key="2">
    <source>
        <dbReference type="EMBL" id="AUX46261.1"/>
    </source>
</evidence>
<feature type="compositionally biased region" description="Basic residues" evidence="1">
    <location>
        <begin position="282"/>
        <end position="302"/>
    </location>
</feature>
<dbReference type="Proteomes" id="UP000238348">
    <property type="component" value="Chromosome"/>
</dbReference>
<dbReference type="AlphaFoldDB" id="A0A2L0F428"/>
<proteinExistence type="predicted"/>
<organism evidence="2 3">
    <name type="scientific">Sorangium cellulosum</name>
    <name type="common">Polyangium cellulosum</name>
    <dbReference type="NCBI Taxonomy" id="56"/>
    <lineage>
        <taxon>Bacteria</taxon>
        <taxon>Pseudomonadati</taxon>
        <taxon>Myxococcota</taxon>
        <taxon>Polyangia</taxon>
        <taxon>Polyangiales</taxon>
        <taxon>Polyangiaceae</taxon>
        <taxon>Sorangium</taxon>
    </lineage>
</organism>
<accession>A0A2L0F428</accession>
<feature type="region of interest" description="Disordered" evidence="1">
    <location>
        <begin position="170"/>
        <end position="192"/>
    </location>
</feature>
<evidence type="ECO:0000313" key="3">
    <source>
        <dbReference type="Proteomes" id="UP000238348"/>
    </source>
</evidence>
<name>A0A2L0F428_SORCE</name>
<evidence type="ECO:0000256" key="1">
    <source>
        <dbReference type="SAM" id="MobiDB-lite"/>
    </source>
</evidence>
<gene>
    <name evidence="2" type="ORF">SOCE26_077660</name>
</gene>
<feature type="region of interest" description="Disordered" evidence="1">
    <location>
        <begin position="233"/>
        <end position="313"/>
    </location>
</feature>
<feature type="compositionally biased region" description="Gly residues" evidence="1">
    <location>
        <begin position="118"/>
        <end position="131"/>
    </location>
</feature>
<feature type="region of interest" description="Disordered" evidence="1">
    <location>
        <begin position="111"/>
        <end position="139"/>
    </location>
</feature>
<dbReference type="EMBL" id="CP012673">
    <property type="protein sequence ID" value="AUX46261.1"/>
    <property type="molecule type" value="Genomic_DNA"/>
</dbReference>
<protein>
    <submittedName>
        <fullName evidence="2">Uncharacterized protein</fullName>
    </submittedName>
</protein>
<reference evidence="2 3" key="1">
    <citation type="submission" date="2015-09" db="EMBL/GenBank/DDBJ databases">
        <title>Sorangium comparison.</title>
        <authorList>
            <person name="Zaburannyi N."/>
            <person name="Bunk B."/>
            <person name="Overmann J."/>
            <person name="Mueller R."/>
        </authorList>
    </citation>
    <scope>NUCLEOTIDE SEQUENCE [LARGE SCALE GENOMIC DNA]</scope>
    <source>
        <strain evidence="2 3">So ce26</strain>
    </source>
</reference>
<sequence>MWSVIVSLDRHNAPRAASAMAFDAFLSLIPLAAFAGYVLSRSHEWSDVVVRPLLQAAPPGRRAARVGGALPAVPVVGGRPDQHHRLPLDHVLRPLDRHGRVRHDLQHPRAPLVRAPGHRGGVCDGQPGGGARRGRPRRADRVALGLHRRPHRRLRPPRGARHLHGRRVLPALDPAAERRAAPDLPGRGAHRGALGDRVDPVLALRRHARPLRHVLREPRDRRDLPLLAVAAGARAAHRGRAERAPGARARRRDVDPAPRQMEPARPLRARPELRAPPELHAAPRRRGAPRQRRGRGGRRRGARRPELAAAAARRRVAPASIGVDCGQLADRGRLAEGRTVGGRRLGSARAVKALSIVRRSALTGRSLARWVRAVRAGGCRGRASGGAVERARAPRSSG</sequence>
<feature type="compositionally biased region" description="Low complexity" evidence="1">
    <location>
        <begin position="257"/>
        <end position="266"/>
    </location>
</feature>